<dbReference type="EMBL" id="CP117884">
    <property type="protein sequence ID" value="WDF82036.1"/>
    <property type="molecule type" value="Genomic_DNA"/>
</dbReference>
<feature type="transmembrane region" description="Helical" evidence="7">
    <location>
        <begin position="325"/>
        <end position="347"/>
    </location>
</feature>
<dbReference type="InterPro" id="IPR000917">
    <property type="entry name" value="Sulfatase_N"/>
</dbReference>
<keyword evidence="6 7" id="KW-0472">Membrane</keyword>
<dbReference type="PANTHER" id="PTHR47371">
    <property type="entry name" value="LIPOTEICHOIC ACID SYNTHASE"/>
    <property type="match status" value="1"/>
</dbReference>
<keyword evidence="4 7" id="KW-0812">Transmembrane</keyword>
<dbReference type="InterPro" id="IPR050448">
    <property type="entry name" value="OpgB/LTA_synthase_biosynth"/>
</dbReference>
<evidence type="ECO:0000256" key="3">
    <source>
        <dbReference type="ARBA" id="ARBA00022475"/>
    </source>
</evidence>
<sequence length="780" mass="89612">MINANTAFKTRSAANQAMRYYLWRRPAYFWIIFPIFWAFLLFKLHFISEAVYVQRRWHFLARRPLTTQQWQGLTKKLPLRARFRYADHITVADQIPQFILELLVAGSQLDARGAAISVDGKADVITPMVDVFQPSGDLGILVTPDFYRSFLRKSANKSAIRIFDMDREFASYGKYQAWQWLWQLRNGLILLAAALIVTFIALFIAYYHYGTFYVTDILHIKRLMLANVVPVLAIMTLVYFLTNSVSWAVALGGLPFPLLALVNFFMLEYRSFPLEFPDIFLASEASNMGKRYSYVPPRLYALLLIFIVALGILCHFFLKSPRRGFVWRACFSLLTVVAIVFGTKSFYLNDAKFASIITITHGNIWDKTNRYATNGFVYSFMNTLNKGQVQAPAGYSAAGAKKDLGQYKTQNIPNNKRINVITIQLEAFQDFSKYPQIHIDPSVYAGLHQVEKEASSGELSTTIFGGGTVDTERKVLTGYSVLPNLRTDTNAFPYYFSQQGFNTYFAHDGYAWFYNRQNIDRYLGFKENLFKENYYTKNVSGASIIPDSLMFPDLYKHFQNKTKNGKYLFTQNVTYQNHGPYPTTFNGKKLVQWQPGYNQSDYAIINNYLTGVKKTSDQLLALTNRFKNSKKPVVLAFWGDHNPWGGLNNSTYKMLKINLDQGTQQGINDFFNTPYVIYANAAAKKRLKTQFPTNGPTISPMYMLPTIFTHAGWKGNQYMQVLQKMQQTIPVYGLNKDMYKGQFTAETDLPANVRKQIKQFQETQFYMQTNFKGQATDVTK</sequence>
<evidence type="ECO:0000256" key="1">
    <source>
        <dbReference type="ARBA" id="ARBA00004651"/>
    </source>
</evidence>
<feature type="transmembrane region" description="Helical" evidence="7">
    <location>
        <begin position="27"/>
        <end position="46"/>
    </location>
</feature>
<evidence type="ECO:0000313" key="10">
    <source>
        <dbReference type="Proteomes" id="UP001220377"/>
    </source>
</evidence>
<dbReference type="SUPFAM" id="SSF53649">
    <property type="entry name" value="Alkaline phosphatase-like"/>
    <property type="match status" value="1"/>
</dbReference>
<reference evidence="9 10" key="1">
    <citation type="submission" date="2023-02" db="EMBL/GenBank/DDBJ databases">
        <title>Genome sequence of Lacticaseibacillus sp. KACC 23028.</title>
        <authorList>
            <person name="Kim S."/>
            <person name="Heo J."/>
            <person name="Kwon S.-W."/>
        </authorList>
    </citation>
    <scope>NUCLEOTIDE SEQUENCE [LARGE SCALE GENOMIC DNA]</scope>
    <source>
        <strain evidence="9 10">KACC 23028</strain>
    </source>
</reference>
<protein>
    <submittedName>
        <fullName evidence="9">Sulfatase-like hydrolase/transferase</fullName>
    </submittedName>
</protein>
<evidence type="ECO:0000256" key="6">
    <source>
        <dbReference type="ARBA" id="ARBA00023136"/>
    </source>
</evidence>
<dbReference type="CDD" id="cd16015">
    <property type="entry name" value="LTA_synthase"/>
    <property type="match status" value="1"/>
</dbReference>
<accession>A0ABY7WPK1</accession>
<name>A0ABY7WPK1_9LACO</name>
<feature type="transmembrane region" description="Helical" evidence="7">
    <location>
        <begin position="299"/>
        <end position="318"/>
    </location>
</feature>
<feature type="transmembrane region" description="Helical" evidence="7">
    <location>
        <begin position="188"/>
        <end position="208"/>
    </location>
</feature>
<evidence type="ECO:0000256" key="4">
    <source>
        <dbReference type="ARBA" id="ARBA00022692"/>
    </source>
</evidence>
<organism evidence="9 10">
    <name type="scientific">Lacticaseibacillus pabuli</name>
    <dbReference type="NCBI Taxonomy" id="3025672"/>
    <lineage>
        <taxon>Bacteria</taxon>
        <taxon>Bacillati</taxon>
        <taxon>Bacillota</taxon>
        <taxon>Bacilli</taxon>
        <taxon>Lactobacillales</taxon>
        <taxon>Lactobacillaceae</taxon>
        <taxon>Lacticaseibacillus</taxon>
    </lineage>
</organism>
<comment type="pathway">
    <text evidence="2">Cell wall biogenesis; lipoteichoic acid biosynthesis.</text>
</comment>
<evidence type="ECO:0000256" key="5">
    <source>
        <dbReference type="ARBA" id="ARBA00022989"/>
    </source>
</evidence>
<dbReference type="Proteomes" id="UP001220377">
    <property type="component" value="Chromosome"/>
</dbReference>
<feature type="transmembrane region" description="Helical" evidence="7">
    <location>
        <begin position="220"/>
        <end position="241"/>
    </location>
</feature>
<dbReference type="PANTHER" id="PTHR47371:SF3">
    <property type="entry name" value="PHOSPHOGLYCEROL TRANSFERASE I"/>
    <property type="match status" value="1"/>
</dbReference>
<evidence type="ECO:0000256" key="2">
    <source>
        <dbReference type="ARBA" id="ARBA00004936"/>
    </source>
</evidence>
<feature type="domain" description="Sulfatase N-terminal" evidence="8">
    <location>
        <begin position="419"/>
        <end position="712"/>
    </location>
</feature>
<keyword evidence="3" id="KW-1003">Cell membrane</keyword>
<gene>
    <name evidence="9" type="ORF">PQ472_08900</name>
</gene>
<evidence type="ECO:0000256" key="7">
    <source>
        <dbReference type="SAM" id="Phobius"/>
    </source>
</evidence>
<keyword evidence="10" id="KW-1185">Reference proteome</keyword>
<evidence type="ECO:0000313" key="9">
    <source>
        <dbReference type="EMBL" id="WDF82036.1"/>
    </source>
</evidence>
<dbReference type="Pfam" id="PF00884">
    <property type="entry name" value="Sulfatase"/>
    <property type="match status" value="1"/>
</dbReference>
<dbReference type="RefSeq" id="WP_274259222.1">
    <property type="nucleotide sequence ID" value="NZ_CP117884.1"/>
</dbReference>
<dbReference type="Gene3D" id="3.40.720.10">
    <property type="entry name" value="Alkaline Phosphatase, subunit A"/>
    <property type="match status" value="1"/>
</dbReference>
<dbReference type="InterPro" id="IPR017850">
    <property type="entry name" value="Alkaline_phosphatase_core_sf"/>
</dbReference>
<feature type="transmembrane region" description="Helical" evidence="7">
    <location>
        <begin position="248"/>
        <end position="267"/>
    </location>
</feature>
<proteinExistence type="predicted"/>
<comment type="subcellular location">
    <subcellularLocation>
        <location evidence="1">Cell membrane</location>
        <topology evidence="1">Multi-pass membrane protein</topology>
    </subcellularLocation>
</comment>
<keyword evidence="5 7" id="KW-1133">Transmembrane helix</keyword>
<evidence type="ECO:0000259" key="8">
    <source>
        <dbReference type="Pfam" id="PF00884"/>
    </source>
</evidence>